<dbReference type="InterPro" id="IPR020904">
    <property type="entry name" value="Sc_DH/Rdtase_CS"/>
</dbReference>
<gene>
    <name evidence="4" type="ORF">SAMN04489752_1837</name>
</gene>
<sequence length="307" mass="31594">MNPVTDLSGRTAIVTGAGSGLGRAEALRLAELGADIVVNDLGEGATAVADEVRALGSGALAVESDISEWKTGGELVEAAVDTFGGLDIVVNNAGIVRDTMIFNLTEDKWDKVIDVHLKGHAGLCHAAGVHFRAASKAAGGPVFGRIVNTASEAALMGAAGQPNYSAAKAGIIGLTLSTAQGLGRYGVTANAIMPRARTGMTEAVFAADSDSQRLDILAPERVARLVGYLSGPAAETVSSEVFIVYGDFVALLKPAEVEEKFVARTGVFDESELAEQIGAHFRAKAPGSGFAAYHLAELDETGIENIA</sequence>
<comment type="similarity">
    <text evidence="1 3">Belongs to the short-chain dehydrogenases/reductases (SDR) family.</text>
</comment>
<evidence type="ECO:0000313" key="4">
    <source>
        <dbReference type="EMBL" id="SDS49665.1"/>
    </source>
</evidence>
<dbReference type="STRING" id="1136497.SAMN04489752_1837"/>
<keyword evidence="5" id="KW-1185">Reference proteome</keyword>
<name>A0A1H1SNX6_9MICO</name>
<dbReference type="InterPro" id="IPR051687">
    <property type="entry name" value="Peroxisomal_Beta-Oxidation"/>
</dbReference>
<dbReference type="PRINTS" id="PR00081">
    <property type="entry name" value="GDHRDH"/>
</dbReference>
<proteinExistence type="inferred from homology"/>
<dbReference type="GO" id="GO:0016491">
    <property type="term" value="F:oxidoreductase activity"/>
    <property type="evidence" value="ECO:0007669"/>
    <property type="project" value="UniProtKB-KW"/>
</dbReference>
<evidence type="ECO:0000256" key="3">
    <source>
        <dbReference type="RuleBase" id="RU000363"/>
    </source>
</evidence>
<dbReference type="SUPFAM" id="SSF51735">
    <property type="entry name" value="NAD(P)-binding Rossmann-fold domains"/>
    <property type="match status" value="1"/>
</dbReference>
<dbReference type="PRINTS" id="PR00080">
    <property type="entry name" value="SDRFAMILY"/>
</dbReference>
<dbReference type="InterPro" id="IPR002347">
    <property type="entry name" value="SDR_fam"/>
</dbReference>
<dbReference type="RefSeq" id="WP_092012715.1">
    <property type="nucleotide sequence ID" value="NZ_LT629766.1"/>
</dbReference>
<dbReference type="EMBL" id="LT629766">
    <property type="protein sequence ID" value="SDS49665.1"/>
    <property type="molecule type" value="Genomic_DNA"/>
</dbReference>
<dbReference type="OrthoDB" id="286404at2"/>
<dbReference type="AlphaFoldDB" id="A0A1H1SNX6"/>
<protein>
    <submittedName>
        <fullName evidence="4">3-oxoacyl-[acyl-carrier protein] reductase</fullName>
    </submittedName>
</protein>
<evidence type="ECO:0000256" key="2">
    <source>
        <dbReference type="ARBA" id="ARBA00023002"/>
    </source>
</evidence>
<dbReference type="InterPro" id="IPR036291">
    <property type="entry name" value="NAD(P)-bd_dom_sf"/>
</dbReference>
<dbReference type="PROSITE" id="PS00061">
    <property type="entry name" value="ADH_SHORT"/>
    <property type="match status" value="1"/>
</dbReference>
<dbReference type="Proteomes" id="UP000199597">
    <property type="component" value="Chromosome I"/>
</dbReference>
<keyword evidence="2" id="KW-0560">Oxidoreductase</keyword>
<dbReference type="Gene3D" id="3.40.50.720">
    <property type="entry name" value="NAD(P)-binding Rossmann-like Domain"/>
    <property type="match status" value="1"/>
</dbReference>
<reference evidence="5" key="1">
    <citation type="submission" date="2016-10" db="EMBL/GenBank/DDBJ databases">
        <authorList>
            <person name="Varghese N."/>
            <person name="Submissions S."/>
        </authorList>
    </citation>
    <scope>NUCLEOTIDE SEQUENCE [LARGE SCALE GENOMIC DNA]</scope>
    <source>
        <strain evidence="5">DSM 23676</strain>
    </source>
</reference>
<dbReference type="Pfam" id="PF00106">
    <property type="entry name" value="adh_short"/>
    <property type="match status" value="1"/>
</dbReference>
<evidence type="ECO:0000256" key="1">
    <source>
        <dbReference type="ARBA" id="ARBA00006484"/>
    </source>
</evidence>
<dbReference type="PANTHER" id="PTHR45024:SF2">
    <property type="entry name" value="SCP2 DOMAIN-CONTAINING PROTEIN"/>
    <property type="match status" value="1"/>
</dbReference>
<organism evidence="4 5">
    <name type="scientific">Brevibacterium siliguriense</name>
    <dbReference type="NCBI Taxonomy" id="1136497"/>
    <lineage>
        <taxon>Bacteria</taxon>
        <taxon>Bacillati</taxon>
        <taxon>Actinomycetota</taxon>
        <taxon>Actinomycetes</taxon>
        <taxon>Micrococcales</taxon>
        <taxon>Brevibacteriaceae</taxon>
        <taxon>Brevibacterium</taxon>
    </lineage>
</organism>
<accession>A0A1H1SNX6</accession>
<evidence type="ECO:0000313" key="5">
    <source>
        <dbReference type="Proteomes" id="UP000199597"/>
    </source>
</evidence>
<dbReference type="PANTHER" id="PTHR45024">
    <property type="entry name" value="DEHYDROGENASES, SHORT CHAIN"/>
    <property type="match status" value="1"/>
</dbReference>